<dbReference type="GO" id="GO:0019752">
    <property type="term" value="P:carboxylic acid metabolic process"/>
    <property type="evidence" value="ECO:0007669"/>
    <property type="project" value="UniProtKB-ARBA"/>
</dbReference>
<keyword evidence="2" id="KW-0479">Metal-binding</keyword>
<reference evidence="5 6" key="1">
    <citation type="submission" date="2016-11" db="EMBL/GenBank/DDBJ databases">
        <authorList>
            <person name="Jaros S."/>
            <person name="Januszkiewicz K."/>
            <person name="Wedrychowicz H."/>
        </authorList>
    </citation>
    <scope>NUCLEOTIDE SEQUENCE [LARGE SCALE GENOMIC DNA]</scope>
    <source>
        <strain evidence="5 6">DSM 19022</strain>
    </source>
</reference>
<evidence type="ECO:0000256" key="2">
    <source>
        <dbReference type="ARBA" id="ARBA00022723"/>
    </source>
</evidence>
<dbReference type="AlphaFoldDB" id="A0A1M6FXL9"/>
<proteinExistence type="inferred from homology"/>
<organism evidence="5 6">
    <name type="scientific">Lutispora thermophila DSM 19022</name>
    <dbReference type="NCBI Taxonomy" id="1122184"/>
    <lineage>
        <taxon>Bacteria</taxon>
        <taxon>Bacillati</taxon>
        <taxon>Bacillota</taxon>
        <taxon>Clostridia</taxon>
        <taxon>Lutisporales</taxon>
        <taxon>Lutisporaceae</taxon>
        <taxon>Lutispora</taxon>
    </lineage>
</organism>
<dbReference type="RefSeq" id="WP_073026196.1">
    <property type="nucleotide sequence ID" value="NZ_FQZS01000013.1"/>
</dbReference>
<dbReference type="PANTHER" id="PTHR42796:SF4">
    <property type="entry name" value="FUMARYLACETOACETATE HYDROLASE DOMAIN-CONTAINING PROTEIN 2A"/>
    <property type="match status" value="1"/>
</dbReference>
<dbReference type="InterPro" id="IPR051121">
    <property type="entry name" value="FAH"/>
</dbReference>
<dbReference type="EMBL" id="FQZS01000013">
    <property type="protein sequence ID" value="SHJ02380.1"/>
    <property type="molecule type" value="Genomic_DNA"/>
</dbReference>
<protein>
    <submittedName>
        <fullName evidence="5">2-keto-4-pentenoate hydratase/2-oxohepta-3-ene-1,7-dioic acid hydratase (Catechol pathway)</fullName>
    </submittedName>
</protein>
<dbReference type="GO" id="GO:0016853">
    <property type="term" value="F:isomerase activity"/>
    <property type="evidence" value="ECO:0007669"/>
    <property type="project" value="UniProtKB-ARBA"/>
</dbReference>
<evidence type="ECO:0000259" key="4">
    <source>
        <dbReference type="Pfam" id="PF10370"/>
    </source>
</evidence>
<dbReference type="FunFam" id="3.90.850.10:FF:000002">
    <property type="entry name" value="2-hydroxyhepta-2,4-diene-1,7-dioate isomerase"/>
    <property type="match status" value="1"/>
</dbReference>
<dbReference type="InterPro" id="IPR018833">
    <property type="entry name" value="Rv2993c-like_N"/>
</dbReference>
<evidence type="ECO:0000313" key="6">
    <source>
        <dbReference type="Proteomes" id="UP000184442"/>
    </source>
</evidence>
<name>A0A1M6FXL9_9FIRM</name>
<dbReference type="Pfam" id="PF01557">
    <property type="entry name" value="FAA_hydrolase"/>
    <property type="match status" value="1"/>
</dbReference>
<keyword evidence="6" id="KW-1185">Reference proteome</keyword>
<evidence type="ECO:0000313" key="5">
    <source>
        <dbReference type="EMBL" id="SHJ02380.1"/>
    </source>
</evidence>
<dbReference type="Proteomes" id="UP000184442">
    <property type="component" value="Unassembled WGS sequence"/>
</dbReference>
<dbReference type="PANTHER" id="PTHR42796">
    <property type="entry name" value="FUMARYLACETOACETATE HYDROLASE DOMAIN-CONTAINING PROTEIN 2A-RELATED"/>
    <property type="match status" value="1"/>
</dbReference>
<comment type="similarity">
    <text evidence="1">Belongs to the FAH family.</text>
</comment>
<dbReference type="STRING" id="1122184.SAMN02745176_02153"/>
<feature type="domain" description="Fumarylacetoacetase-like C-terminal" evidence="3">
    <location>
        <begin position="55"/>
        <end position="249"/>
    </location>
</feature>
<dbReference type="Pfam" id="PF10370">
    <property type="entry name" value="Rv2993c-like_N"/>
    <property type="match status" value="1"/>
</dbReference>
<dbReference type="Gene3D" id="3.90.850.10">
    <property type="entry name" value="Fumarylacetoacetase-like, C-terminal domain"/>
    <property type="match status" value="1"/>
</dbReference>
<dbReference type="SUPFAM" id="SSF56529">
    <property type="entry name" value="FAH"/>
    <property type="match status" value="1"/>
</dbReference>
<evidence type="ECO:0000256" key="1">
    <source>
        <dbReference type="ARBA" id="ARBA00010211"/>
    </source>
</evidence>
<gene>
    <name evidence="5" type="ORF">SAMN02745176_02153</name>
</gene>
<dbReference type="GO" id="GO:0046872">
    <property type="term" value="F:metal ion binding"/>
    <property type="evidence" value="ECO:0007669"/>
    <property type="project" value="UniProtKB-KW"/>
</dbReference>
<dbReference type="InterPro" id="IPR036663">
    <property type="entry name" value="Fumarylacetoacetase_C_sf"/>
</dbReference>
<sequence length="250" mass="27848">MNFIRFMKDDFVSYGSLEGNTVNVIHGDIFESFEVTDSFYDVSEIDFLTPCMPSKIICVGLNYRSHAKEMNMPLPEEPVLFLKPPTSALAHGGEIIRPEMSKQVEFEAELGLVIGKTGKNIKPEEAYNYILGATCFNDVTARDLQKKDGQWTRAKSFDTFAPFGPSIVTDLNYDNLDIELLLNGEARQKSNTSDFIFNVGEMVSFISKIMTLYPGDVIATGTPSGVGRLNSGDIVEVRIEKVGTLKNYVR</sequence>
<dbReference type="InterPro" id="IPR011234">
    <property type="entry name" value="Fumarylacetoacetase-like_C"/>
</dbReference>
<evidence type="ECO:0000259" key="3">
    <source>
        <dbReference type="Pfam" id="PF01557"/>
    </source>
</evidence>
<dbReference type="OrthoDB" id="9805307at2"/>
<feature type="domain" description="Rv2993c-like N-terminal" evidence="4">
    <location>
        <begin position="1"/>
        <end position="50"/>
    </location>
</feature>
<accession>A0A1M6FXL9</accession>